<dbReference type="PRINTS" id="PR00987">
    <property type="entry name" value="TRNASYNTHGLU"/>
</dbReference>
<dbReference type="Proteomes" id="UP000244898">
    <property type="component" value="Unassembled WGS sequence"/>
</dbReference>
<keyword evidence="10" id="KW-1185">Reference proteome</keyword>
<dbReference type="PANTHER" id="PTHR43311">
    <property type="entry name" value="GLUTAMATE--TRNA LIGASE"/>
    <property type="match status" value="1"/>
</dbReference>
<proteinExistence type="inferred from homology"/>
<comment type="similarity">
    <text evidence="7">Belongs to the class-I aminoacyl-tRNA synthetase family.</text>
</comment>
<reference evidence="10" key="1">
    <citation type="submission" date="2018-03" db="EMBL/GenBank/DDBJ databases">
        <authorList>
            <person name="Rodrigo-Torres L."/>
            <person name="Arahal R. D."/>
            <person name="Lucena T."/>
        </authorList>
    </citation>
    <scope>NUCLEOTIDE SEQUENCE [LARGE SCALE GENOMIC DNA]</scope>
    <source>
        <strain evidence="10">CECT 7615</strain>
    </source>
</reference>
<sequence>MFRTRFAPSPTGPLHLGHSYSALLAYDMAQAEHGQFLLRIEDTDTARARDHWEAQIYDDLYWLGLSWETPVLRQSEHLERYNASLMQMADRGLIYPCSCRRSDIRTALSAPQEGAPLAPGVYPGTCRGRGMDSRQPGDALRLDMAKALQQVPEMRLIETGLKHAGTHMVNPAQLINEIGDPVLGRKEIETPSYVLAAVIDDAVQEITHVVRGEDLYQTSFLQVLLQHLLDLPTPIYHHHRLIRDDAGKRLAKRDDSKAIARYRKEGATPSDLRVLVGLPQPLASSYQKHDRRRP</sequence>
<feature type="domain" description="Glutamyl/glutaminyl-tRNA synthetase class Ib catalytic" evidence="8">
    <location>
        <begin position="3"/>
        <end position="272"/>
    </location>
</feature>
<dbReference type="InterPro" id="IPR020058">
    <property type="entry name" value="Glu/Gln-tRNA-synth_Ib_cat-dom"/>
</dbReference>
<dbReference type="InterPro" id="IPR001412">
    <property type="entry name" value="aa-tRNA-synth_I_CS"/>
</dbReference>
<keyword evidence="7" id="KW-0648">Protein biosynthesis</keyword>
<dbReference type="GO" id="GO:0005524">
    <property type="term" value="F:ATP binding"/>
    <property type="evidence" value="ECO:0007669"/>
    <property type="project" value="UniProtKB-KW"/>
</dbReference>
<evidence type="ECO:0000313" key="10">
    <source>
        <dbReference type="Proteomes" id="UP000244898"/>
    </source>
</evidence>
<evidence type="ECO:0000256" key="5">
    <source>
        <dbReference type="ARBA" id="ARBA00022840"/>
    </source>
</evidence>
<evidence type="ECO:0000313" key="9">
    <source>
        <dbReference type="EMBL" id="SPJ29758.1"/>
    </source>
</evidence>
<evidence type="ECO:0000256" key="1">
    <source>
        <dbReference type="ARBA" id="ARBA00022598"/>
    </source>
</evidence>
<keyword evidence="6 7" id="KW-0030">Aminoacyl-tRNA synthetase</keyword>
<dbReference type="RefSeq" id="WP_108789409.1">
    <property type="nucleotide sequence ID" value="NZ_ONZG01000008.1"/>
</dbReference>
<dbReference type="NCBIfam" id="NF004315">
    <property type="entry name" value="PRK05710.1-4"/>
    <property type="match status" value="1"/>
</dbReference>
<keyword evidence="2" id="KW-0479">Metal-binding</keyword>
<keyword evidence="3 7" id="KW-0547">Nucleotide-binding</keyword>
<dbReference type="Gene3D" id="3.40.50.620">
    <property type="entry name" value="HUPs"/>
    <property type="match status" value="1"/>
</dbReference>
<dbReference type="AlphaFoldDB" id="A0A2R8CBK1"/>
<evidence type="ECO:0000256" key="2">
    <source>
        <dbReference type="ARBA" id="ARBA00022723"/>
    </source>
</evidence>
<dbReference type="GO" id="GO:0004818">
    <property type="term" value="F:glutamate-tRNA ligase activity"/>
    <property type="evidence" value="ECO:0007669"/>
    <property type="project" value="UniProtKB-EC"/>
</dbReference>
<evidence type="ECO:0000259" key="8">
    <source>
        <dbReference type="Pfam" id="PF00749"/>
    </source>
</evidence>
<evidence type="ECO:0000256" key="3">
    <source>
        <dbReference type="ARBA" id="ARBA00022741"/>
    </source>
</evidence>
<evidence type="ECO:0000256" key="4">
    <source>
        <dbReference type="ARBA" id="ARBA00022833"/>
    </source>
</evidence>
<dbReference type="PROSITE" id="PS00178">
    <property type="entry name" value="AA_TRNA_LIGASE_I"/>
    <property type="match status" value="1"/>
</dbReference>
<keyword evidence="1 7" id="KW-0436">Ligase</keyword>
<keyword evidence="5 7" id="KW-0067">ATP-binding</keyword>
<evidence type="ECO:0000256" key="6">
    <source>
        <dbReference type="ARBA" id="ARBA00023146"/>
    </source>
</evidence>
<dbReference type="SUPFAM" id="SSF52374">
    <property type="entry name" value="Nucleotidylyl transferase"/>
    <property type="match status" value="1"/>
</dbReference>
<evidence type="ECO:0000256" key="7">
    <source>
        <dbReference type="RuleBase" id="RU363037"/>
    </source>
</evidence>
<gene>
    <name evidence="9" type="primary">gltX_2</name>
    <name evidence="9" type="ORF">TRM7615_03280</name>
</gene>
<protein>
    <submittedName>
        <fullName evidence="9">Glutamate--tRNA ligase</fullName>
        <ecNumber evidence="9">6.1.1.17</ecNumber>
    </submittedName>
</protein>
<dbReference type="EMBL" id="ONZG01000008">
    <property type="protein sequence ID" value="SPJ29758.1"/>
    <property type="molecule type" value="Genomic_DNA"/>
</dbReference>
<dbReference type="OrthoDB" id="9807503at2"/>
<keyword evidence="4" id="KW-0862">Zinc</keyword>
<dbReference type="InterPro" id="IPR000924">
    <property type="entry name" value="Glu/Gln-tRNA-synth"/>
</dbReference>
<organism evidence="9 10">
    <name type="scientific">Falsiruegeria mediterranea M17</name>
    <dbReference type="NCBI Taxonomy" id="1200281"/>
    <lineage>
        <taxon>Bacteria</taxon>
        <taxon>Pseudomonadati</taxon>
        <taxon>Pseudomonadota</taxon>
        <taxon>Alphaproteobacteria</taxon>
        <taxon>Rhodobacterales</taxon>
        <taxon>Roseobacteraceae</taxon>
        <taxon>Falsiruegeria</taxon>
    </lineage>
</organism>
<dbReference type="InterPro" id="IPR049940">
    <property type="entry name" value="GluQ/Sye"/>
</dbReference>
<dbReference type="Pfam" id="PF00749">
    <property type="entry name" value="tRNA-synt_1c"/>
    <property type="match status" value="1"/>
</dbReference>
<dbReference type="GO" id="GO:0006424">
    <property type="term" value="P:glutamyl-tRNA aminoacylation"/>
    <property type="evidence" value="ECO:0007669"/>
    <property type="project" value="TreeGrafter"/>
</dbReference>
<accession>A0A2R8CBK1</accession>
<dbReference type="GO" id="GO:0005829">
    <property type="term" value="C:cytosol"/>
    <property type="evidence" value="ECO:0007669"/>
    <property type="project" value="TreeGrafter"/>
</dbReference>
<dbReference type="InterPro" id="IPR014729">
    <property type="entry name" value="Rossmann-like_a/b/a_fold"/>
</dbReference>
<dbReference type="PANTHER" id="PTHR43311:SF1">
    <property type="entry name" value="GLUTAMYL-Q TRNA(ASP) SYNTHETASE"/>
    <property type="match status" value="1"/>
</dbReference>
<name>A0A2R8CBK1_9RHOB</name>
<dbReference type="EC" id="6.1.1.17" evidence="9"/>